<keyword evidence="5" id="KW-0372">Hormone</keyword>
<feature type="domain" description="Somatostatin/Cortistatin C-terminal" evidence="8">
    <location>
        <begin position="110"/>
        <end position="127"/>
    </location>
</feature>
<evidence type="ECO:0000313" key="9">
    <source>
        <dbReference type="Ensembl" id="ENSHCOP00000004953.1"/>
    </source>
</evidence>
<dbReference type="Proteomes" id="UP000264820">
    <property type="component" value="Unplaced"/>
</dbReference>
<evidence type="ECO:0000259" key="8">
    <source>
        <dbReference type="Pfam" id="PF03002"/>
    </source>
</evidence>
<organism evidence="9 10">
    <name type="scientific">Hippocampus comes</name>
    <name type="common">Tiger tail seahorse</name>
    <dbReference type="NCBI Taxonomy" id="109280"/>
    <lineage>
        <taxon>Eukaryota</taxon>
        <taxon>Metazoa</taxon>
        <taxon>Chordata</taxon>
        <taxon>Craniata</taxon>
        <taxon>Vertebrata</taxon>
        <taxon>Euteleostomi</taxon>
        <taxon>Actinopterygii</taxon>
        <taxon>Neopterygii</taxon>
        <taxon>Teleostei</taxon>
        <taxon>Neoteleostei</taxon>
        <taxon>Acanthomorphata</taxon>
        <taxon>Syngnathiaria</taxon>
        <taxon>Syngnathiformes</taxon>
        <taxon>Syngnathoidei</taxon>
        <taxon>Syngnathidae</taxon>
        <taxon>Hippocampus</taxon>
    </lineage>
</organism>
<sequence length="127" mass="14134">MFRCSLARSHGRAHENLVLKPFPLDFQQTRASKRSRGPAGKFDQPLQSLLQAPVKPPAPPTLPTTTTTTNTDLLARMAPAEGRSRRPTRLLPARVTAERSAEPPNNLPPRERKAGCKNFYWKGFTSC</sequence>
<dbReference type="Ensembl" id="ENSHCOT00000006179.1">
    <property type="protein sequence ID" value="ENSHCOP00000004953.1"/>
    <property type="gene ID" value="ENSHCOG00000006517.1"/>
</dbReference>
<reference evidence="9" key="2">
    <citation type="submission" date="2025-09" db="UniProtKB">
        <authorList>
            <consortium name="Ensembl"/>
        </authorList>
    </citation>
    <scope>IDENTIFICATION</scope>
</reference>
<name>A0A3Q2XKD9_HIPCM</name>
<protein>
    <recommendedName>
        <fullName evidence="8">Somatostatin/Cortistatin C-terminal domain-containing protein</fullName>
    </recommendedName>
</protein>
<comment type="subcellular location">
    <subcellularLocation>
        <location evidence="2">Secreted</location>
    </subcellularLocation>
</comment>
<keyword evidence="10" id="KW-1185">Reference proteome</keyword>
<dbReference type="Pfam" id="PF03002">
    <property type="entry name" value="Somatostatin"/>
    <property type="match status" value="1"/>
</dbReference>
<dbReference type="AlphaFoldDB" id="A0A3Q2XKD9"/>
<evidence type="ECO:0000256" key="6">
    <source>
        <dbReference type="ARBA" id="ARBA00023157"/>
    </source>
</evidence>
<evidence type="ECO:0000256" key="3">
    <source>
        <dbReference type="ARBA" id="ARBA00008327"/>
    </source>
</evidence>
<feature type="region of interest" description="Disordered" evidence="7">
    <location>
        <begin position="79"/>
        <end position="113"/>
    </location>
</feature>
<dbReference type="GO" id="GO:0005576">
    <property type="term" value="C:extracellular region"/>
    <property type="evidence" value="ECO:0007669"/>
    <property type="project" value="UniProtKB-SubCell"/>
</dbReference>
<keyword evidence="4" id="KW-0964">Secreted</keyword>
<comment type="function">
    <text evidence="1">Somatostatin inhibits the release of somatotropin.</text>
</comment>
<dbReference type="InterPro" id="IPR018142">
    <property type="entry name" value="Somatostatin/Cortistatin_C"/>
</dbReference>
<proteinExistence type="inferred from homology"/>
<evidence type="ECO:0000256" key="4">
    <source>
        <dbReference type="ARBA" id="ARBA00022525"/>
    </source>
</evidence>
<evidence type="ECO:0000256" key="5">
    <source>
        <dbReference type="ARBA" id="ARBA00022702"/>
    </source>
</evidence>
<comment type="similarity">
    <text evidence="3">Belongs to the somatostatin family.</text>
</comment>
<dbReference type="GO" id="GO:0005179">
    <property type="term" value="F:hormone activity"/>
    <property type="evidence" value="ECO:0007669"/>
    <property type="project" value="UniProtKB-KW"/>
</dbReference>
<evidence type="ECO:0000256" key="1">
    <source>
        <dbReference type="ARBA" id="ARBA00003524"/>
    </source>
</evidence>
<keyword evidence="6" id="KW-1015">Disulfide bond</keyword>
<dbReference type="STRING" id="109280.ENSHCOP00000004953"/>
<feature type="region of interest" description="Disordered" evidence="7">
    <location>
        <begin position="51"/>
        <end position="70"/>
    </location>
</feature>
<reference evidence="9" key="1">
    <citation type="submission" date="2025-08" db="UniProtKB">
        <authorList>
            <consortium name="Ensembl"/>
        </authorList>
    </citation>
    <scope>IDENTIFICATION</scope>
</reference>
<evidence type="ECO:0000256" key="2">
    <source>
        <dbReference type="ARBA" id="ARBA00004613"/>
    </source>
</evidence>
<evidence type="ECO:0000313" key="10">
    <source>
        <dbReference type="Proteomes" id="UP000264820"/>
    </source>
</evidence>
<accession>A0A3Q2XKD9</accession>
<evidence type="ECO:0000256" key="7">
    <source>
        <dbReference type="SAM" id="MobiDB-lite"/>
    </source>
</evidence>